<evidence type="ECO:0000313" key="3">
    <source>
        <dbReference type="Proteomes" id="UP000013827"/>
    </source>
</evidence>
<organism evidence="2 3">
    <name type="scientific">Emiliania huxleyi (strain CCMP1516)</name>
    <dbReference type="NCBI Taxonomy" id="280463"/>
    <lineage>
        <taxon>Eukaryota</taxon>
        <taxon>Haptista</taxon>
        <taxon>Haptophyta</taxon>
        <taxon>Prymnesiophyceae</taxon>
        <taxon>Isochrysidales</taxon>
        <taxon>Noelaerhabdaceae</taxon>
        <taxon>Emiliania</taxon>
    </lineage>
</organism>
<dbReference type="AlphaFoldDB" id="A0A0D3K0K2"/>
<dbReference type="EnsemblProtists" id="EOD29287">
    <property type="protein sequence ID" value="EOD29287"/>
    <property type="gene ID" value="EMIHUDRAFT_463008"/>
</dbReference>
<feature type="region of interest" description="Disordered" evidence="1">
    <location>
        <begin position="252"/>
        <end position="273"/>
    </location>
</feature>
<feature type="compositionally biased region" description="Basic and acidic residues" evidence="1">
    <location>
        <begin position="252"/>
        <end position="265"/>
    </location>
</feature>
<dbReference type="Proteomes" id="UP000013827">
    <property type="component" value="Unassembled WGS sequence"/>
</dbReference>
<dbReference type="KEGG" id="ehx:EMIHUDRAFT_463008"/>
<evidence type="ECO:0008006" key="4">
    <source>
        <dbReference type="Google" id="ProtNLM"/>
    </source>
</evidence>
<protein>
    <recommendedName>
        <fullName evidence="4">Anaphase-promoting complex subunit 5</fullName>
    </recommendedName>
</protein>
<accession>A0A0D3K0K2</accession>
<reference evidence="2" key="2">
    <citation type="submission" date="2024-10" db="UniProtKB">
        <authorList>
            <consortium name="EnsemblProtists"/>
        </authorList>
    </citation>
    <scope>IDENTIFICATION</scope>
</reference>
<evidence type="ECO:0000313" key="2">
    <source>
        <dbReference type="EnsemblProtists" id="EOD29287"/>
    </source>
</evidence>
<dbReference type="PaxDb" id="2903-EOD29287"/>
<dbReference type="GeneID" id="19046636"/>
<proteinExistence type="predicted"/>
<dbReference type="RefSeq" id="XP_005781716.1">
    <property type="nucleotide sequence ID" value="XM_005781659.1"/>
</dbReference>
<evidence type="ECO:0000256" key="1">
    <source>
        <dbReference type="SAM" id="MobiDB-lite"/>
    </source>
</evidence>
<name>A0A0D3K0K2_EMIH1</name>
<sequence>MARENGVLALLADAATRGGAGAASSLGEALFRELEWRASWPAGSPPPPMCTLPMDAMALSELPLPASASRAGTQLRHAIHCYCCAGDASRGRWAEAEAHAVEASAALGRLNDAGSAWAALCHAHNALLCAVQASSQSTGGGGGCSHDPLVAAPWRGLGWAGGVGSRRLLEQGAFEVAGRMREQCASPCPGVTASMLLQCGHGCVLLCWRLCGAALALSLAREVAAAALRLSKREVLLRVEVVEEDGLAARHDPMLSEAPAGRRGDAAAGDSSCLDPEATQLVRAGGEEGGGGDVEGGGGGEAVGGEGATLRLACLSAALILAGGSHADRHSILLLLDATHGAAAYSAAARRGGGGGVRTAASLAAHPLEVAATQHLRALAEWASSVDCSCRAAATPAAANAHAADTRPPHSLAAACDGAARGVARRVPSAGCEARCGGVSGRCGRRMRCGSPRQGGVCTPSSCCSRGGWPWPSPP</sequence>
<dbReference type="HOGENOM" id="CLU_575477_0_0_1"/>
<keyword evidence="3" id="KW-1185">Reference proteome</keyword>
<reference evidence="3" key="1">
    <citation type="journal article" date="2013" name="Nature">
        <title>Pan genome of the phytoplankton Emiliania underpins its global distribution.</title>
        <authorList>
            <person name="Read B.A."/>
            <person name="Kegel J."/>
            <person name="Klute M.J."/>
            <person name="Kuo A."/>
            <person name="Lefebvre S.C."/>
            <person name="Maumus F."/>
            <person name="Mayer C."/>
            <person name="Miller J."/>
            <person name="Monier A."/>
            <person name="Salamov A."/>
            <person name="Young J."/>
            <person name="Aguilar M."/>
            <person name="Claverie J.M."/>
            <person name="Frickenhaus S."/>
            <person name="Gonzalez K."/>
            <person name="Herman E.K."/>
            <person name="Lin Y.C."/>
            <person name="Napier J."/>
            <person name="Ogata H."/>
            <person name="Sarno A.F."/>
            <person name="Shmutz J."/>
            <person name="Schroeder D."/>
            <person name="de Vargas C."/>
            <person name="Verret F."/>
            <person name="von Dassow P."/>
            <person name="Valentin K."/>
            <person name="Van de Peer Y."/>
            <person name="Wheeler G."/>
            <person name="Dacks J.B."/>
            <person name="Delwiche C.F."/>
            <person name="Dyhrman S.T."/>
            <person name="Glockner G."/>
            <person name="John U."/>
            <person name="Richards T."/>
            <person name="Worden A.Z."/>
            <person name="Zhang X."/>
            <person name="Grigoriev I.V."/>
            <person name="Allen A.E."/>
            <person name="Bidle K."/>
            <person name="Borodovsky M."/>
            <person name="Bowler C."/>
            <person name="Brownlee C."/>
            <person name="Cock J.M."/>
            <person name="Elias M."/>
            <person name="Gladyshev V.N."/>
            <person name="Groth M."/>
            <person name="Guda C."/>
            <person name="Hadaegh A."/>
            <person name="Iglesias-Rodriguez M.D."/>
            <person name="Jenkins J."/>
            <person name="Jones B.M."/>
            <person name="Lawson T."/>
            <person name="Leese F."/>
            <person name="Lindquist E."/>
            <person name="Lobanov A."/>
            <person name="Lomsadze A."/>
            <person name="Malik S.B."/>
            <person name="Marsh M.E."/>
            <person name="Mackinder L."/>
            <person name="Mock T."/>
            <person name="Mueller-Roeber B."/>
            <person name="Pagarete A."/>
            <person name="Parker M."/>
            <person name="Probert I."/>
            <person name="Quesneville H."/>
            <person name="Raines C."/>
            <person name="Rensing S.A."/>
            <person name="Riano-Pachon D.M."/>
            <person name="Richier S."/>
            <person name="Rokitta S."/>
            <person name="Shiraiwa Y."/>
            <person name="Soanes D.M."/>
            <person name="van der Giezen M."/>
            <person name="Wahlund T.M."/>
            <person name="Williams B."/>
            <person name="Wilson W."/>
            <person name="Wolfe G."/>
            <person name="Wurch L.L."/>
        </authorList>
    </citation>
    <scope>NUCLEOTIDE SEQUENCE</scope>
</reference>